<dbReference type="PANTHER" id="PTHR19849:SF1">
    <property type="entry name" value="F-BOX_WD REPEAT-CONTAINING PROTEIN 7"/>
    <property type="match status" value="1"/>
</dbReference>
<dbReference type="GO" id="GO:0010992">
    <property type="term" value="P:ubiquitin recycling"/>
    <property type="evidence" value="ECO:0007669"/>
    <property type="project" value="TreeGrafter"/>
</dbReference>
<dbReference type="Gene3D" id="2.130.10.10">
    <property type="entry name" value="YVTN repeat-like/Quinoprotein amine dehydrogenase"/>
    <property type="match status" value="3"/>
</dbReference>
<dbReference type="InterPro" id="IPR036322">
    <property type="entry name" value="WD40_repeat_dom_sf"/>
</dbReference>
<dbReference type="PRINTS" id="PR00320">
    <property type="entry name" value="GPROTEINBRPT"/>
</dbReference>
<dbReference type="OrthoDB" id="496at2759"/>
<evidence type="ECO:0000313" key="6">
    <source>
        <dbReference type="EMBL" id="ORZ10413.1"/>
    </source>
</evidence>
<organism evidence="6 7">
    <name type="scientific">Absidia repens</name>
    <dbReference type="NCBI Taxonomy" id="90262"/>
    <lineage>
        <taxon>Eukaryota</taxon>
        <taxon>Fungi</taxon>
        <taxon>Fungi incertae sedis</taxon>
        <taxon>Mucoromycota</taxon>
        <taxon>Mucoromycotina</taxon>
        <taxon>Mucoromycetes</taxon>
        <taxon>Mucorales</taxon>
        <taxon>Cunninghamellaceae</taxon>
        <taxon>Absidia</taxon>
    </lineage>
</organism>
<feature type="repeat" description="WD" evidence="3">
    <location>
        <begin position="324"/>
        <end position="355"/>
    </location>
</feature>
<reference evidence="6 7" key="1">
    <citation type="submission" date="2016-07" db="EMBL/GenBank/DDBJ databases">
        <title>Pervasive Adenine N6-methylation of Active Genes in Fungi.</title>
        <authorList>
            <consortium name="DOE Joint Genome Institute"/>
            <person name="Mondo S.J."/>
            <person name="Dannebaum R.O."/>
            <person name="Kuo R.C."/>
            <person name="Labutti K."/>
            <person name="Haridas S."/>
            <person name="Kuo A."/>
            <person name="Salamov A."/>
            <person name="Ahrendt S.R."/>
            <person name="Lipzen A."/>
            <person name="Sullivan W."/>
            <person name="Andreopoulos W.B."/>
            <person name="Clum A."/>
            <person name="Lindquist E."/>
            <person name="Daum C."/>
            <person name="Ramamoorthy G.K."/>
            <person name="Gryganskyi A."/>
            <person name="Culley D."/>
            <person name="Magnuson J.K."/>
            <person name="James T.Y."/>
            <person name="O'Malley M.A."/>
            <person name="Stajich J.E."/>
            <person name="Spatafora J.W."/>
            <person name="Visel A."/>
            <person name="Grigoriev I.V."/>
        </authorList>
    </citation>
    <scope>NUCLEOTIDE SEQUENCE [LARGE SCALE GENOMIC DNA]</scope>
    <source>
        <strain evidence="6 7">NRRL 1336</strain>
    </source>
</reference>
<protein>
    <submittedName>
        <fullName evidence="6">WD40-repeat-containing domain protein</fullName>
    </submittedName>
</protein>
<dbReference type="Proteomes" id="UP000193560">
    <property type="component" value="Unassembled WGS sequence"/>
</dbReference>
<evidence type="ECO:0000256" key="2">
    <source>
        <dbReference type="ARBA" id="ARBA00022737"/>
    </source>
</evidence>
<evidence type="ECO:0000256" key="4">
    <source>
        <dbReference type="SAM" id="MobiDB-lite"/>
    </source>
</evidence>
<feature type="repeat" description="WD" evidence="3">
    <location>
        <begin position="61"/>
        <end position="93"/>
    </location>
</feature>
<evidence type="ECO:0000256" key="5">
    <source>
        <dbReference type="SAM" id="SignalP"/>
    </source>
</evidence>
<dbReference type="Pfam" id="PF00400">
    <property type="entry name" value="WD40"/>
    <property type="match status" value="5"/>
</dbReference>
<feature type="chain" id="PRO_5013253564" evidence="5">
    <location>
        <begin position="22"/>
        <end position="355"/>
    </location>
</feature>
<sequence>MQAHSLFFFCFFFVFYQSLRGHEGGILCVDFDHSKGTLVSSSLDDTIRVWDLRHGLCSGQLEGHANLVRCLQLDDMRLLTGSDDGTIKQWDLSCFSSAPTPATTDSFSDISSPQRSPSTSPDLNDDTVSSRTVSYVSSFDDHQREVTTIDADSTNMVSGSNDKTMKLWDLETQKCVLTMDVMWASQNSNSNSSSTWSFDNFKMNFFESSIDYVGALQFWNFALASGTVDGKLRMWDLRTGQVHRTLPGHNGAITALQFDDIHLVSGSADKTVRVWDLRTGSVSDTLSFSGPVSSLQFNAGKIISSSNTTDIDVYNRTSFQHTKLSGHTEPVNTLQYKNNTLASGGKDKIVKIWAV</sequence>
<dbReference type="PROSITE" id="PS00678">
    <property type="entry name" value="WD_REPEATS_1"/>
    <property type="match status" value="4"/>
</dbReference>
<keyword evidence="2" id="KW-0677">Repeat</keyword>
<keyword evidence="1 3" id="KW-0853">WD repeat</keyword>
<dbReference type="SUPFAM" id="SSF50978">
    <property type="entry name" value="WD40 repeat-like"/>
    <property type="match status" value="1"/>
</dbReference>
<dbReference type="GO" id="GO:0043161">
    <property type="term" value="P:proteasome-mediated ubiquitin-dependent protein catabolic process"/>
    <property type="evidence" value="ECO:0007669"/>
    <property type="project" value="TreeGrafter"/>
</dbReference>
<evidence type="ECO:0000256" key="1">
    <source>
        <dbReference type="ARBA" id="ARBA00022574"/>
    </source>
</evidence>
<feature type="repeat" description="WD" evidence="3">
    <location>
        <begin position="139"/>
        <end position="178"/>
    </location>
</feature>
<feature type="repeat" description="WD" evidence="3">
    <location>
        <begin position="246"/>
        <end position="285"/>
    </location>
</feature>
<comment type="caution">
    <text evidence="6">The sequence shown here is derived from an EMBL/GenBank/DDBJ whole genome shotgun (WGS) entry which is preliminary data.</text>
</comment>
<dbReference type="STRING" id="90262.A0A1X2I6F5"/>
<dbReference type="GO" id="GO:0043130">
    <property type="term" value="F:ubiquitin binding"/>
    <property type="evidence" value="ECO:0007669"/>
    <property type="project" value="TreeGrafter"/>
</dbReference>
<feature type="region of interest" description="Disordered" evidence="4">
    <location>
        <begin position="102"/>
        <end position="128"/>
    </location>
</feature>
<evidence type="ECO:0000313" key="7">
    <source>
        <dbReference type="Proteomes" id="UP000193560"/>
    </source>
</evidence>
<dbReference type="InterPro" id="IPR020472">
    <property type="entry name" value="WD40_PAC1"/>
</dbReference>
<evidence type="ECO:0000256" key="3">
    <source>
        <dbReference type="PROSITE-ProRule" id="PRU00221"/>
    </source>
</evidence>
<dbReference type="PROSITE" id="PS50294">
    <property type="entry name" value="WD_REPEATS_REGION"/>
    <property type="match status" value="5"/>
</dbReference>
<dbReference type="InterPro" id="IPR019775">
    <property type="entry name" value="WD40_repeat_CS"/>
</dbReference>
<feature type="repeat" description="WD" evidence="3">
    <location>
        <begin position="223"/>
        <end position="245"/>
    </location>
</feature>
<dbReference type="PANTHER" id="PTHR19849">
    <property type="entry name" value="PHOSPHOLIPASE A-2-ACTIVATING PROTEIN"/>
    <property type="match status" value="1"/>
</dbReference>
<dbReference type="PROSITE" id="PS50082">
    <property type="entry name" value="WD_REPEATS_2"/>
    <property type="match status" value="6"/>
</dbReference>
<feature type="compositionally biased region" description="Polar residues" evidence="4">
    <location>
        <begin position="102"/>
        <end position="122"/>
    </location>
</feature>
<gene>
    <name evidence="6" type="ORF">BCR42DRAFT_109036</name>
</gene>
<dbReference type="InterPro" id="IPR015943">
    <property type="entry name" value="WD40/YVTN_repeat-like_dom_sf"/>
</dbReference>
<dbReference type="GO" id="GO:0005634">
    <property type="term" value="C:nucleus"/>
    <property type="evidence" value="ECO:0007669"/>
    <property type="project" value="TreeGrafter"/>
</dbReference>
<proteinExistence type="predicted"/>
<dbReference type="AlphaFoldDB" id="A0A1X2I6F5"/>
<keyword evidence="7" id="KW-1185">Reference proteome</keyword>
<feature type="signal peptide" evidence="5">
    <location>
        <begin position="1"/>
        <end position="21"/>
    </location>
</feature>
<dbReference type="EMBL" id="MCGE01000024">
    <property type="protein sequence ID" value="ORZ10413.1"/>
    <property type="molecule type" value="Genomic_DNA"/>
</dbReference>
<dbReference type="CDD" id="cd00200">
    <property type="entry name" value="WD40"/>
    <property type="match status" value="1"/>
</dbReference>
<dbReference type="SMART" id="SM00320">
    <property type="entry name" value="WD40"/>
    <property type="match status" value="7"/>
</dbReference>
<name>A0A1X2I6F5_9FUNG</name>
<dbReference type="InterPro" id="IPR001680">
    <property type="entry name" value="WD40_rpt"/>
</dbReference>
<accession>A0A1X2I6F5</accession>
<feature type="repeat" description="WD" evidence="3">
    <location>
        <begin position="19"/>
        <end position="53"/>
    </location>
</feature>
<keyword evidence="5" id="KW-0732">Signal</keyword>
<dbReference type="GO" id="GO:0005737">
    <property type="term" value="C:cytoplasm"/>
    <property type="evidence" value="ECO:0007669"/>
    <property type="project" value="TreeGrafter"/>
</dbReference>